<dbReference type="EMBL" id="JBEPIJ010000001">
    <property type="protein sequence ID" value="MES0872439.1"/>
    <property type="molecule type" value="Genomic_DNA"/>
</dbReference>
<dbReference type="InterPro" id="IPR009100">
    <property type="entry name" value="AcylCoA_DH/oxidase_NM_dom_sf"/>
</dbReference>
<dbReference type="SUPFAM" id="SSF47203">
    <property type="entry name" value="Acyl-CoA dehydrogenase C-terminal domain-like"/>
    <property type="match status" value="1"/>
</dbReference>
<evidence type="ECO:0000256" key="4">
    <source>
        <dbReference type="ARBA" id="ARBA00022827"/>
    </source>
</evidence>
<dbReference type="EC" id="1.-.-.-" evidence="8"/>
<gene>
    <name evidence="8" type="ORF">ABSH63_00205</name>
</gene>
<dbReference type="SUPFAM" id="SSF56645">
    <property type="entry name" value="Acyl-CoA dehydrogenase NM domain-like"/>
    <property type="match status" value="1"/>
</dbReference>
<comment type="caution">
    <text evidence="8">The sequence shown here is derived from an EMBL/GenBank/DDBJ whole genome shotgun (WGS) entry which is preliminary data.</text>
</comment>
<name>A0ABV2A7K2_9GAMM</name>
<feature type="domain" description="Acyl-CoA dehydrogenase/oxidase C-terminal" evidence="6">
    <location>
        <begin position="205"/>
        <end position="324"/>
    </location>
</feature>
<proteinExistence type="inferred from homology"/>
<dbReference type="Gene3D" id="1.10.540.10">
    <property type="entry name" value="Acyl-CoA dehydrogenase/oxidase, N-terminal domain"/>
    <property type="match status" value="1"/>
</dbReference>
<dbReference type="InterPro" id="IPR036250">
    <property type="entry name" value="AcylCo_DH-like_C"/>
</dbReference>
<dbReference type="Pfam" id="PF00441">
    <property type="entry name" value="Acyl-CoA_dh_1"/>
    <property type="match status" value="1"/>
</dbReference>
<dbReference type="Pfam" id="PF02771">
    <property type="entry name" value="Acyl-CoA_dh_N"/>
    <property type="match status" value="1"/>
</dbReference>
<dbReference type="Proteomes" id="UP001465331">
    <property type="component" value="Unassembled WGS sequence"/>
</dbReference>
<dbReference type="GO" id="GO:0016491">
    <property type="term" value="F:oxidoreductase activity"/>
    <property type="evidence" value="ECO:0007669"/>
    <property type="project" value="UniProtKB-KW"/>
</dbReference>
<evidence type="ECO:0000259" key="6">
    <source>
        <dbReference type="Pfam" id="PF00441"/>
    </source>
</evidence>
<keyword evidence="3" id="KW-0285">Flavoprotein</keyword>
<reference evidence="8 9" key="1">
    <citation type="submission" date="2024-06" db="EMBL/GenBank/DDBJ databases">
        <authorList>
            <person name="Li Z."/>
            <person name="Jiang Y."/>
        </authorList>
    </citation>
    <scope>NUCLEOTIDE SEQUENCE [LARGE SCALE GENOMIC DNA]</scope>
    <source>
        <strain evidence="8 9">HSW-8</strain>
    </source>
</reference>
<dbReference type="PANTHER" id="PTHR43884">
    <property type="entry name" value="ACYL-COA DEHYDROGENASE"/>
    <property type="match status" value="1"/>
</dbReference>
<evidence type="ECO:0000313" key="8">
    <source>
        <dbReference type="EMBL" id="MES0872439.1"/>
    </source>
</evidence>
<keyword evidence="4" id="KW-0274">FAD</keyword>
<dbReference type="InterPro" id="IPR009075">
    <property type="entry name" value="AcylCo_DH/oxidase_C"/>
</dbReference>
<protein>
    <submittedName>
        <fullName evidence="8">Acyl-CoA dehydrogenase family protein</fullName>
        <ecNumber evidence="8">1.-.-.-</ecNumber>
    </submittedName>
</protein>
<evidence type="ECO:0000256" key="1">
    <source>
        <dbReference type="ARBA" id="ARBA00001974"/>
    </source>
</evidence>
<keyword evidence="9" id="KW-1185">Reference proteome</keyword>
<sequence>MTPELAELRDSARQVLAAEGLAAPEDKTWPLARDLGWLLVAVPEAQGGLGQGLAGACAFHVEMGRSLCAAPYLPAMLAMEAVIHAGREDWIERLGSTALATASLADATDTPLTISDDKVVSGAVTAVPSADRAGHVLVCSAAGDAVALVPLAQPGVTLRFRESWDTTRRLFDLRFDGVALDPSWVLARGDEARVLGRRLATHRDFALAADAVGGAAAALEMTIEYLKTRRQFGRPLALFQALKHRCADLKARIAAAEALLADSIVRVGTRVHGAEAERLGKAVKHFATAAYAAVAEDMLQLHGGIGMTAEHACHLFLKRALLNEQLGRRSSYELDIADALLQAS</sequence>
<comment type="cofactor">
    <cofactor evidence="1">
        <name>FAD</name>
        <dbReference type="ChEBI" id="CHEBI:57692"/>
    </cofactor>
</comment>
<dbReference type="PANTHER" id="PTHR43884:SF20">
    <property type="entry name" value="ACYL-COA DEHYDROGENASE FADE28"/>
    <property type="match status" value="1"/>
</dbReference>
<dbReference type="RefSeq" id="WP_352886317.1">
    <property type="nucleotide sequence ID" value="NZ_JBEPIJ010000001.1"/>
</dbReference>
<evidence type="ECO:0000313" key="9">
    <source>
        <dbReference type="Proteomes" id="UP001465331"/>
    </source>
</evidence>
<dbReference type="InterPro" id="IPR013786">
    <property type="entry name" value="AcylCoA_DH/ox_N"/>
</dbReference>
<accession>A0ABV2A7K2</accession>
<evidence type="ECO:0000256" key="2">
    <source>
        <dbReference type="ARBA" id="ARBA00009347"/>
    </source>
</evidence>
<dbReference type="InterPro" id="IPR037069">
    <property type="entry name" value="AcylCoA_DH/ox_N_sf"/>
</dbReference>
<dbReference type="Gene3D" id="1.20.140.10">
    <property type="entry name" value="Butyryl-CoA Dehydrogenase, subunit A, domain 3"/>
    <property type="match status" value="1"/>
</dbReference>
<evidence type="ECO:0000256" key="3">
    <source>
        <dbReference type="ARBA" id="ARBA00022630"/>
    </source>
</evidence>
<organism evidence="8 9">
    <name type="scientific">Sinimarinibacterium thermocellulolyticum</name>
    <dbReference type="NCBI Taxonomy" id="3170016"/>
    <lineage>
        <taxon>Bacteria</taxon>
        <taxon>Pseudomonadati</taxon>
        <taxon>Pseudomonadota</taxon>
        <taxon>Gammaproteobacteria</taxon>
        <taxon>Nevskiales</taxon>
        <taxon>Nevskiaceae</taxon>
        <taxon>Sinimarinibacterium</taxon>
    </lineage>
</organism>
<feature type="domain" description="Acyl-CoA dehydrogenase/oxidase N-terminal" evidence="7">
    <location>
        <begin position="7"/>
        <end position="90"/>
    </location>
</feature>
<evidence type="ECO:0000259" key="7">
    <source>
        <dbReference type="Pfam" id="PF02771"/>
    </source>
</evidence>
<keyword evidence="5 8" id="KW-0560">Oxidoreductase</keyword>
<evidence type="ECO:0000256" key="5">
    <source>
        <dbReference type="ARBA" id="ARBA00023002"/>
    </source>
</evidence>
<comment type="similarity">
    <text evidence="2">Belongs to the acyl-CoA dehydrogenase family.</text>
</comment>